<dbReference type="PROSITE" id="PS50059">
    <property type="entry name" value="FKBP_PPIASE"/>
    <property type="match status" value="1"/>
</dbReference>
<comment type="similarity">
    <text evidence="2 9 11">Belongs to the FKBP-type PPIase family. Tig subfamily.</text>
</comment>
<comment type="subcellular location">
    <subcellularLocation>
        <location evidence="9">Cytoplasm</location>
    </subcellularLocation>
    <text evidence="9">About half TF is bound to the ribosome near the polypeptide exit tunnel while the other half is free in the cytoplasm.</text>
</comment>
<organism evidence="13 14">
    <name type="scientific">Dethiosulfatarculus sandiegensis</name>
    <dbReference type="NCBI Taxonomy" id="1429043"/>
    <lineage>
        <taxon>Bacteria</taxon>
        <taxon>Pseudomonadati</taxon>
        <taxon>Thermodesulfobacteriota</taxon>
        <taxon>Desulfarculia</taxon>
        <taxon>Desulfarculales</taxon>
        <taxon>Desulfarculaceae</taxon>
        <taxon>Dethiosulfatarculus</taxon>
    </lineage>
</organism>
<dbReference type="FunCoup" id="A0A0D2HRF6">
    <property type="interactions" value="651"/>
</dbReference>
<dbReference type="Pfam" id="PF00254">
    <property type="entry name" value="FKBP_C"/>
    <property type="match status" value="1"/>
</dbReference>
<dbReference type="GO" id="GO:0044183">
    <property type="term" value="F:protein folding chaperone"/>
    <property type="evidence" value="ECO:0007669"/>
    <property type="project" value="TreeGrafter"/>
</dbReference>
<dbReference type="GO" id="GO:0003755">
    <property type="term" value="F:peptidyl-prolyl cis-trans isomerase activity"/>
    <property type="evidence" value="ECO:0007669"/>
    <property type="project" value="UniProtKB-UniRule"/>
</dbReference>
<evidence type="ECO:0000256" key="8">
    <source>
        <dbReference type="ARBA" id="ARBA00029986"/>
    </source>
</evidence>
<evidence type="ECO:0000256" key="10">
    <source>
        <dbReference type="PROSITE-ProRule" id="PRU00277"/>
    </source>
</evidence>
<dbReference type="SUPFAM" id="SSF109998">
    <property type="entry name" value="Triger factor/SurA peptide-binding domain-like"/>
    <property type="match status" value="1"/>
</dbReference>
<dbReference type="GO" id="GO:0043022">
    <property type="term" value="F:ribosome binding"/>
    <property type="evidence" value="ECO:0007669"/>
    <property type="project" value="TreeGrafter"/>
</dbReference>
<dbReference type="GO" id="GO:0051301">
    <property type="term" value="P:cell division"/>
    <property type="evidence" value="ECO:0007669"/>
    <property type="project" value="UniProtKB-KW"/>
</dbReference>
<comment type="catalytic activity">
    <reaction evidence="1 9 10">
        <text>[protein]-peptidylproline (omega=180) = [protein]-peptidylproline (omega=0)</text>
        <dbReference type="Rhea" id="RHEA:16237"/>
        <dbReference type="Rhea" id="RHEA-COMP:10747"/>
        <dbReference type="Rhea" id="RHEA-COMP:10748"/>
        <dbReference type="ChEBI" id="CHEBI:83833"/>
        <dbReference type="ChEBI" id="CHEBI:83834"/>
        <dbReference type="EC" id="5.2.1.8"/>
    </reaction>
</comment>
<keyword evidence="5 9" id="KW-0697">Rotamase</keyword>
<comment type="function">
    <text evidence="9">Involved in protein export. Acts as a chaperone by maintaining the newly synthesized protein in an open conformation. Functions as a peptidyl-prolyl cis-trans isomerase.</text>
</comment>
<dbReference type="InterPro" id="IPR008880">
    <property type="entry name" value="Trigger_fac_C"/>
</dbReference>
<dbReference type="InterPro" id="IPR027304">
    <property type="entry name" value="Trigger_fact/SurA_dom_sf"/>
</dbReference>
<proteinExistence type="inferred from homology"/>
<evidence type="ECO:0000313" key="13">
    <source>
        <dbReference type="EMBL" id="KIX13148.1"/>
    </source>
</evidence>
<dbReference type="RefSeq" id="WP_044349728.1">
    <property type="nucleotide sequence ID" value="NZ_AZAC01000018.1"/>
</dbReference>
<protein>
    <recommendedName>
        <fullName evidence="4 9">Trigger factor</fullName>
        <shortName evidence="9">TF</shortName>
        <ecNumber evidence="3 9">5.2.1.8</ecNumber>
    </recommendedName>
    <alternativeName>
        <fullName evidence="8 9">PPIase</fullName>
    </alternativeName>
</protein>
<dbReference type="GO" id="GO:0015031">
    <property type="term" value="P:protein transport"/>
    <property type="evidence" value="ECO:0007669"/>
    <property type="project" value="UniProtKB-UniRule"/>
</dbReference>
<feature type="domain" description="PPIase FKBP-type" evidence="12">
    <location>
        <begin position="165"/>
        <end position="219"/>
    </location>
</feature>
<name>A0A0D2HRF6_9BACT</name>
<dbReference type="PANTHER" id="PTHR30560:SF3">
    <property type="entry name" value="TRIGGER FACTOR-LIKE PROTEIN TIG, CHLOROPLASTIC"/>
    <property type="match status" value="1"/>
</dbReference>
<comment type="caution">
    <text evidence="13">The sequence shown here is derived from an EMBL/GenBank/DDBJ whole genome shotgun (WGS) entry which is preliminary data.</text>
</comment>
<evidence type="ECO:0000256" key="5">
    <source>
        <dbReference type="ARBA" id="ARBA00023110"/>
    </source>
</evidence>
<evidence type="ECO:0000256" key="1">
    <source>
        <dbReference type="ARBA" id="ARBA00000971"/>
    </source>
</evidence>
<evidence type="ECO:0000256" key="4">
    <source>
        <dbReference type="ARBA" id="ARBA00016902"/>
    </source>
</evidence>
<evidence type="ECO:0000256" key="2">
    <source>
        <dbReference type="ARBA" id="ARBA00005464"/>
    </source>
</evidence>
<sequence length="454" mass="51008">MKVNTEELSSVERLLTVEIPAAEVKKTLDKIYKAIKRQAKIRGFRPGKAPRSVLEKYYGDRAASEAVESLIGDSYADALKEADVNPIAQPEFDFEPPEEGKDFIYKITLDILPEFELDPKEYKGLELKEPDMEVTDDIVNERLDSLRERQSVLIPLEEERPSATGDVVVVNYESYLEGEKVDGGQAENVEVELGKGSVQEEIEVALVKVKPGDIVEATVSYDENVSDPKLQGKDVVFKLFVKELKVKVLPELDDDFARSVSPEFENLETLKERIKTDLEDSYQDQKDSALRSQIMDQIRDLGEFDVPKSLVREEAGRMVESLKNQLRQSGMDPDKANLDHAKMVEDFSGSAENKVRSGIVLGKISDIEKVEVEDSDIDAEMEKLSRRIGQPAKAIKEMHIKNNMMDSLKARLTEEKTLQALKADAIIKKADPSELAKELEEKAKATQSANETDE</sequence>
<dbReference type="GO" id="GO:0005737">
    <property type="term" value="C:cytoplasm"/>
    <property type="evidence" value="ECO:0007669"/>
    <property type="project" value="UniProtKB-SubCell"/>
</dbReference>
<keyword evidence="14" id="KW-1185">Reference proteome</keyword>
<dbReference type="InterPro" id="IPR036611">
    <property type="entry name" value="Trigger_fac_ribosome-bd_sf"/>
</dbReference>
<keyword evidence="9 11" id="KW-0131">Cell cycle</keyword>
<gene>
    <name evidence="9" type="primary">tig</name>
    <name evidence="13" type="ORF">X474_15395</name>
</gene>
<dbReference type="AlphaFoldDB" id="A0A0D2HRF6"/>
<dbReference type="PIRSF" id="PIRSF003095">
    <property type="entry name" value="Trigger_factor"/>
    <property type="match status" value="1"/>
</dbReference>
<dbReference type="InterPro" id="IPR046357">
    <property type="entry name" value="PPIase_dom_sf"/>
</dbReference>
<dbReference type="InterPro" id="IPR001179">
    <property type="entry name" value="PPIase_FKBP_dom"/>
</dbReference>
<dbReference type="PANTHER" id="PTHR30560">
    <property type="entry name" value="TRIGGER FACTOR CHAPERONE AND PEPTIDYL-PROLYL CIS/TRANS ISOMERASE"/>
    <property type="match status" value="1"/>
</dbReference>
<evidence type="ECO:0000256" key="9">
    <source>
        <dbReference type="HAMAP-Rule" id="MF_00303"/>
    </source>
</evidence>
<keyword evidence="9 11" id="KW-0132">Cell division</keyword>
<reference evidence="13 14" key="1">
    <citation type="submission" date="2013-11" db="EMBL/GenBank/DDBJ databases">
        <title>Metagenomic analysis of a methanogenic consortium involved in long chain n-alkane degradation.</title>
        <authorList>
            <person name="Davidova I.A."/>
            <person name="Callaghan A.V."/>
            <person name="Wawrik B."/>
            <person name="Pruitt S."/>
            <person name="Marks C."/>
            <person name="Duncan K.E."/>
            <person name="Suflita J.M."/>
        </authorList>
    </citation>
    <scope>NUCLEOTIDE SEQUENCE [LARGE SCALE GENOMIC DNA]</scope>
    <source>
        <strain evidence="13 14">SPR</strain>
    </source>
</reference>
<evidence type="ECO:0000256" key="6">
    <source>
        <dbReference type="ARBA" id="ARBA00023186"/>
    </source>
</evidence>
<dbReference type="Gene3D" id="3.10.50.40">
    <property type="match status" value="1"/>
</dbReference>
<dbReference type="Proteomes" id="UP000032233">
    <property type="component" value="Unassembled WGS sequence"/>
</dbReference>
<dbReference type="SUPFAM" id="SSF54534">
    <property type="entry name" value="FKBP-like"/>
    <property type="match status" value="1"/>
</dbReference>
<dbReference type="Gene3D" id="1.10.3120.10">
    <property type="entry name" value="Trigger factor, C-terminal domain"/>
    <property type="match status" value="1"/>
</dbReference>
<dbReference type="Gene3D" id="3.30.70.1050">
    <property type="entry name" value="Trigger factor ribosome-binding domain"/>
    <property type="match status" value="1"/>
</dbReference>
<dbReference type="HAMAP" id="MF_00303">
    <property type="entry name" value="Trigger_factor_Tig"/>
    <property type="match status" value="1"/>
</dbReference>
<dbReference type="GO" id="GO:0043335">
    <property type="term" value="P:protein unfolding"/>
    <property type="evidence" value="ECO:0007669"/>
    <property type="project" value="TreeGrafter"/>
</dbReference>
<dbReference type="EC" id="5.2.1.8" evidence="3 9"/>
<keyword evidence="7 9" id="KW-0413">Isomerase</keyword>
<dbReference type="EMBL" id="AZAC01000018">
    <property type="protein sequence ID" value="KIX13148.1"/>
    <property type="molecule type" value="Genomic_DNA"/>
</dbReference>
<evidence type="ECO:0000256" key="3">
    <source>
        <dbReference type="ARBA" id="ARBA00013194"/>
    </source>
</evidence>
<dbReference type="GO" id="GO:0051083">
    <property type="term" value="P:'de novo' cotranslational protein folding"/>
    <property type="evidence" value="ECO:0007669"/>
    <property type="project" value="TreeGrafter"/>
</dbReference>
<dbReference type="PATRIC" id="fig|1429043.3.peg.3257"/>
<comment type="domain">
    <text evidence="9">Consists of 3 domains; the N-terminus binds the ribosome, the middle domain has PPIase activity, while the C-terminus has intrinsic chaperone activity on its own.</text>
</comment>
<dbReference type="InterPro" id="IPR008881">
    <property type="entry name" value="Trigger_fac_ribosome-bd_bac"/>
</dbReference>
<dbReference type="Pfam" id="PF05698">
    <property type="entry name" value="Trigger_C"/>
    <property type="match status" value="1"/>
</dbReference>
<evidence type="ECO:0000256" key="7">
    <source>
        <dbReference type="ARBA" id="ARBA00023235"/>
    </source>
</evidence>
<dbReference type="InterPro" id="IPR037041">
    <property type="entry name" value="Trigger_fac_C_sf"/>
</dbReference>
<evidence type="ECO:0000259" key="12">
    <source>
        <dbReference type="PROSITE" id="PS50059"/>
    </source>
</evidence>
<evidence type="ECO:0000256" key="11">
    <source>
        <dbReference type="RuleBase" id="RU003914"/>
    </source>
</evidence>
<dbReference type="Pfam" id="PF05697">
    <property type="entry name" value="Trigger_N"/>
    <property type="match status" value="1"/>
</dbReference>
<dbReference type="OrthoDB" id="9767721at2"/>
<keyword evidence="9" id="KW-0963">Cytoplasm</keyword>
<dbReference type="STRING" id="1429043.X474_15395"/>
<evidence type="ECO:0000313" key="14">
    <source>
        <dbReference type="Proteomes" id="UP000032233"/>
    </source>
</evidence>
<dbReference type="NCBIfam" id="TIGR00115">
    <property type="entry name" value="tig"/>
    <property type="match status" value="1"/>
</dbReference>
<dbReference type="InParanoid" id="A0A0D2HRF6"/>
<keyword evidence="6 9" id="KW-0143">Chaperone</keyword>
<dbReference type="InterPro" id="IPR005215">
    <property type="entry name" value="Trig_fac"/>
</dbReference>
<dbReference type="SUPFAM" id="SSF102735">
    <property type="entry name" value="Trigger factor ribosome-binding domain"/>
    <property type="match status" value="1"/>
</dbReference>
<accession>A0A0D2HRF6</accession>